<evidence type="ECO:0000256" key="1">
    <source>
        <dbReference type="ARBA" id="ARBA00022448"/>
    </source>
</evidence>
<dbReference type="EMBL" id="CP060717">
    <property type="protein sequence ID" value="QNN65453.1"/>
    <property type="molecule type" value="Genomic_DNA"/>
</dbReference>
<dbReference type="InterPro" id="IPR051811">
    <property type="entry name" value="Cytochrome_c550/c551-like"/>
</dbReference>
<keyword evidence="7" id="KW-0812">Transmembrane</keyword>
<dbReference type="GO" id="GO:0009055">
    <property type="term" value="F:electron transfer activity"/>
    <property type="evidence" value="ECO:0007669"/>
    <property type="project" value="InterPro"/>
</dbReference>
<accession>A0A7G9SC78</accession>
<evidence type="ECO:0000256" key="3">
    <source>
        <dbReference type="ARBA" id="ARBA00022723"/>
    </source>
</evidence>
<keyword evidence="7" id="KW-1133">Transmembrane helix</keyword>
<name>A0A7G9SC78_9SPHN</name>
<evidence type="ECO:0000256" key="6">
    <source>
        <dbReference type="PROSITE-ProRule" id="PRU00433"/>
    </source>
</evidence>
<keyword evidence="1" id="KW-0813">Transport</keyword>
<evidence type="ECO:0000256" key="2">
    <source>
        <dbReference type="ARBA" id="ARBA00022617"/>
    </source>
</evidence>
<dbReference type="RefSeq" id="WP_187542445.1">
    <property type="nucleotide sequence ID" value="NZ_CP060717.1"/>
</dbReference>
<evidence type="ECO:0000256" key="7">
    <source>
        <dbReference type="SAM" id="Phobius"/>
    </source>
</evidence>
<dbReference type="InterPro" id="IPR009056">
    <property type="entry name" value="Cyt_c-like_dom"/>
</dbReference>
<evidence type="ECO:0000313" key="9">
    <source>
        <dbReference type="EMBL" id="QNN65453.1"/>
    </source>
</evidence>
<dbReference type="InterPro" id="IPR036909">
    <property type="entry name" value="Cyt_c-like_dom_sf"/>
</dbReference>
<dbReference type="GO" id="GO:0020037">
    <property type="term" value="F:heme binding"/>
    <property type="evidence" value="ECO:0007669"/>
    <property type="project" value="InterPro"/>
</dbReference>
<keyword evidence="7" id="KW-0472">Membrane</keyword>
<keyword evidence="4" id="KW-0249">Electron transport</keyword>
<keyword evidence="2 6" id="KW-0349">Heme</keyword>
<keyword evidence="3 6" id="KW-0479">Metal-binding</keyword>
<sequence length="281" mass="30182">MRWLKRIGIAVLVVVVVGVRFIYIASHRMLSRKVTGHPETLAASNLPLAEAARRARTFGCLDCHGEGLRGKKFVEIPQVVTMYAPNITRVAARATDEQLARAIRQGIGVDGRSLFIMPSISYRNLTDQETGDLVRYIRSLPVSGADHPLPSVGPLGRIGVIQGKFEAQPDVIAASADRRIPDLGPATAAGRHLVETHCSDCHGVTLEGGEAEPGLMAPDLSIAGAYNDPAFLRLLRAGVPADGRQMKLMDKVSKSAFSHLTNAEIAAIHAYLKARANVVAD</sequence>
<dbReference type="PANTHER" id="PTHR37823">
    <property type="entry name" value="CYTOCHROME C-553-LIKE"/>
    <property type="match status" value="1"/>
</dbReference>
<feature type="transmembrane region" description="Helical" evidence="7">
    <location>
        <begin position="6"/>
        <end position="23"/>
    </location>
</feature>
<proteinExistence type="predicted"/>
<reference evidence="9 10" key="1">
    <citation type="submission" date="2020-08" db="EMBL/GenBank/DDBJ databases">
        <title>Genome sequence of Sphingomonas rhizophila KACC 19189T.</title>
        <authorList>
            <person name="Hyun D.-W."/>
            <person name="Bae J.-W."/>
        </authorList>
    </citation>
    <scope>NUCLEOTIDE SEQUENCE [LARGE SCALE GENOMIC DNA]</scope>
    <source>
        <strain evidence="9 10">KACC 19189</strain>
    </source>
</reference>
<dbReference type="PROSITE" id="PS51007">
    <property type="entry name" value="CYTC"/>
    <property type="match status" value="2"/>
</dbReference>
<feature type="domain" description="Cytochrome c" evidence="8">
    <location>
        <begin position="47"/>
        <end position="141"/>
    </location>
</feature>
<evidence type="ECO:0000256" key="4">
    <source>
        <dbReference type="ARBA" id="ARBA00022982"/>
    </source>
</evidence>
<protein>
    <submittedName>
        <fullName evidence="9">Cytochrome c</fullName>
    </submittedName>
</protein>
<evidence type="ECO:0000313" key="10">
    <source>
        <dbReference type="Proteomes" id="UP000515955"/>
    </source>
</evidence>
<dbReference type="PANTHER" id="PTHR37823:SF1">
    <property type="entry name" value="CYTOCHROME C-553-LIKE"/>
    <property type="match status" value="1"/>
</dbReference>
<dbReference type="KEGG" id="srhi:H9L12_02250"/>
<keyword evidence="5 6" id="KW-0408">Iron</keyword>
<dbReference type="Proteomes" id="UP000515955">
    <property type="component" value="Chromosome"/>
</dbReference>
<dbReference type="Pfam" id="PF00034">
    <property type="entry name" value="Cytochrom_C"/>
    <property type="match status" value="2"/>
</dbReference>
<feature type="domain" description="Cytochrome c" evidence="8">
    <location>
        <begin position="185"/>
        <end position="276"/>
    </location>
</feature>
<dbReference type="SUPFAM" id="SSF46626">
    <property type="entry name" value="Cytochrome c"/>
    <property type="match status" value="2"/>
</dbReference>
<organism evidence="9 10">
    <name type="scientific">Sphingomonas rhizophila</name>
    <dbReference type="NCBI Taxonomy" id="2071607"/>
    <lineage>
        <taxon>Bacteria</taxon>
        <taxon>Pseudomonadati</taxon>
        <taxon>Pseudomonadota</taxon>
        <taxon>Alphaproteobacteria</taxon>
        <taxon>Sphingomonadales</taxon>
        <taxon>Sphingomonadaceae</taxon>
        <taxon>Sphingomonas</taxon>
    </lineage>
</organism>
<dbReference type="Gene3D" id="1.10.760.10">
    <property type="entry name" value="Cytochrome c-like domain"/>
    <property type="match status" value="2"/>
</dbReference>
<gene>
    <name evidence="9" type="ORF">H9L12_02250</name>
</gene>
<evidence type="ECO:0000256" key="5">
    <source>
        <dbReference type="ARBA" id="ARBA00023004"/>
    </source>
</evidence>
<keyword evidence="10" id="KW-1185">Reference proteome</keyword>
<evidence type="ECO:0000259" key="8">
    <source>
        <dbReference type="PROSITE" id="PS51007"/>
    </source>
</evidence>
<dbReference type="AlphaFoldDB" id="A0A7G9SC78"/>
<dbReference type="GO" id="GO:0046872">
    <property type="term" value="F:metal ion binding"/>
    <property type="evidence" value="ECO:0007669"/>
    <property type="project" value="UniProtKB-KW"/>
</dbReference>